<keyword evidence="4" id="KW-0479">Metal-binding</keyword>
<dbReference type="GO" id="GO:0051607">
    <property type="term" value="P:defense response to virus"/>
    <property type="evidence" value="ECO:0007669"/>
    <property type="project" value="UniProtKB-KW"/>
</dbReference>
<dbReference type="PANTHER" id="PTHR47963:SF9">
    <property type="entry name" value="CRISPR-ASSOCIATED ENDONUCLEASE_HELICASE CAS3"/>
    <property type="match status" value="1"/>
</dbReference>
<comment type="similarity">
    <text evidence="1">In the N-terminal section; belongs to the CRISPR-associated nuclease Cas3-HD family.</text>
</comment>
<comment type="similarity">
    <text evidence="2">In the central section; belongs to the CRISPR-associated helicase Cas3 family.</text>
</comment>
<evidence type="ECO:0000313" key="12">
    <source>
        <dbReference type="Proteomes" id="UP000035054"/>
    </source>
</evidence>
<dbReference type="NCBIfam" id="TIGR01587">
    <property type="entry name" value="cas3_core"/>
    <property type="match status" value="1"/>
</dbReference>
<evidence type="ECO:0000256" key="3">
    <source>
        <dbReference type="ARBA" id="ARBA00022722"/>
    </source>
</evidence>
<keyword evidence="7" id="KW-0347">Helicase</keyword>
<sequence length="781" mass="84615">MAALVGFHDLGKATPGFQKKLKRKSIPTYPAFPAAAPDRHDASTIPLLTTQLVQQGVFCNDARLLASAVGAHHGHLISPCDWEKAGFSARHLNAAWHEVHKQLFIQLLEGVDANGIPNLPPKGAQRAVFLQWLMGLTTVSDWIGSSEALCRQDRLEHWEDDPAKWFAESQQLAAKALSDVGLAAAALTSVDSGGDAIRLALDGMEPRPLQQTMARILDQLGQEPSLVVIEAPMGEGKTEAGFGCGFGRRGMYMAMPTQATSNALMGRMGKFLKRAGGEDVKLALAHSGSDPDTANLRLREVGLGTKDSGVTAGWWFRGSKRSLLCPQGIGTVDQALIGVLNARHGFVRLFGLAGRTVILDEVHAYDAYTGGLIERLVNWLQQLGCRVVLMSATLPYGRRDAILQAWAGKDVAVSSGPYPRISWASPGSIKSLSFPASRHQSLSVQGIDPDAVTTRAVAMANAGARVLLVVNKVARAQALYRAITGVERTLFHARFPMNERTDIEKRVLELFGPCGTAQTGHVLVATQVAEQSLDIDMDVLITDPAPVDLVLQRVGRIHRHDRQRPVSFKEPLVVVAGLDQEVPAADLTSFVYDRWLVLRSHAWLKNHPLLDLPDDIDLAVQQVYGDWEPPESEALGEALAEARPQHEREQKDMTDQARQAALPGPCDWGTHQKATPIDDDAAESGALRFGTRLGRETLSVIPVFPADCESLADRAPVLAGRWLRISHPGLITAIRASRPPAGWSTCAGLAHHHALLLDAEGKFRNGKLVAHLDCELGLVIS</sequence>
<dbReference type="SMART" id="SM00490">
    <property type="entry name" value="HELICc"/>
    <property type="match status" value="1"/>
</dbReference>
<dbReference type="PROSITE" id="PS51643">
    <property type="entry name" value="HD_CAS3"/>
    <property type="match status" value="1"/>
</dbReference>
<comment type="caution">
    <text evidence="11">The sequence shown here is derived from an EMBL/GenBank/DDBJ whole genome shotgun (WGS) entry which is preliminary data.</text>
</comment>
<dbReference type="Pfam" id="PF22590">
    <property type="entry name" value="Cas3-like_C_2"/>
    <property type="match status" value="1"/>
</dbReference>
<dbReference type="EMBL" id="JXUO01000310">
    <property type="protein sequence ID" value="KKZ10620.1"/>
    <property type="molecule type" value="Genomic_DNA"/>
</dbReference>
<protein>
    <recommendedName>
        <fullName evidence="10">HD Cas3-type domain-containing protein</fullName>
    </recommendedName>
</protein>
<evidence type="ECO:0000256" key="1">
    <source>
        <dbReference type="ARBA" id="ARBA00006847"/>
    </source>
</evidence>
<dbReference type="Pfam" id="PF18019">
    <property type="entry name" value="Cas3_HD"/>
    <property type="match status" value="1"/>
</dbReference>
<evidence type="ECO:0000256" key="2">
    <source>
        <dbReference type="ARBA" id="ARBA00009046"/>
    </source>
</evidence>
<keyword evidence="8" id="KW-0067">ATP-binding</keyword>
<evidence type="ECO:0000256" key="6">
    <source>
        <dbReference type="ARBA" id="ARBA00022801"/>
    </source>
</evidence>
<dbReference type="GO" id="GO:0003723">
    <property type="term" value="F:RNA binding"/>
    <property type="evidence" value="ECO:0007669"/>
    <property type="project" value="TreeGrafter"/>
</dbReference>
<dbReference type="InterPro" id="IPR038257">
    <property type="entry name" value="CRISPR-assoc_Cas3_HD_sf"/>
</dbReference>
<dbReference type="InterPro" id="IPR006483">
    <property type="entry name" value="CRISPR-assoc_Cas3_HD"/>
</dbReference>
<dbReference type="InterPro" id="IPR014001">
    <property type="entry name" value="Helicase_ATP-bd"/>
</dbReference>
<accession>A0A6N3XAY2</accession>
<evidence type="ECO:0000256" key="4">
    <source>
        <dbReference type="ARBA" id="ARBA00022723"/>
    </source>
</evidence>
<dbReference type="InterPro" id="IPR001650">
    <property type="entry name" value="Helicase_C-like"/>
</dbReference>
<dbReference type="InterPro" id="IPR054712">
    <property type="entry name" value="Cas3-like_dom"/>
</dbReference>
<keyword evidence="3" id="KW-0540">Nuclease</keyword>
<gene>
    <name evidence="11" type="ORF">TH68_10045</name>
</gene>
<evidence type="ECO:0000256" key="7">
    <source>
        <dbReference type="ARBA" id="ARBA00022806"/>
    </source>
</evidence>
<organism evidence="11 12">
    <name type="scientific">Candidatus Synechococcus spongiarum 142</name>
    <dbReference type="NCBI Taxonomy" id="1608213"/>
    <lineage>
        <taxon>Bacteria</taxon>
        <taxon>Bacillati</taxon>
        <taxon>Cyanobacteriota</taxon>
        <taxon>Cyanophyceae</taxon>
        <taxon>Synechococcales</taxon>
        <taxon>Synechococcaceae</taxon>
        <taxon>Synechococcus</taxon>
    </lineage>
</organism>
<dbReference type="GO" id="GO:0005524">
    <property type="term" value="F:ATP binding"/>
    <property type="evidence" value="ECO:0007669"/>
    <property type="project" value="UniProtKB-KW"/>
</dbReference>
<dbReference type="Gene3D" id="3.40.50.300">
    <property type="entry name" value="P-loop containing nucleotide triphosphate hydrolases"/>
    <property type="match status" value="2"/>
</dbReference>
<dbReference type="Gene3D" id="1.10.3210.30">
    <property type="match status" value="1"/>
</dbReference>
<feature type="domain" description="HD Cas3-type" evidence="10">
    <location>
        <begin position="1"/>
        <end position="143"/>
    </location>
</feature>
<dbReference type="SMART" id="SM00487">
    <property type="entry name" value="DEXDc"/>
    <property type="match status" value="1"/>
</dbReference>
<evidence type="ECO:0000256" key="8">
    <source>
        <dbReference type="ARBA" id="ARBA00022840"/>
    </source>
</evidence>
<keyword evidence="6" id="KW-0378">Hydrolase</keyword>
<dbReference type="GO" id="GO:0003724">
    <property type="term" value="F:RNA helicase activity"/>
    <property type="evidence" value="ECO:0007669"/>
    <property type="project" value="TreeGrafter"/>
</dbReference>
<reference evidence="11 12" key="1">
    <citation type="submission" date="2015-01" db="EMBL/GenBank/DDBJ databases">
        <title>Lifestyle Evolution in Cyanobacterial Symbionts of Sponges.</title>
        <authorList>
            <person name="Burgsdorf I."/>
            <person name="Slaby B.M."/>
            <person name="Handley K.M."/>
            <person name="Haber M."/>
            <person name="Blom J."/>
            <person name="Marshall C.W."/>
            <person name="Gilbert J.A."/>
            <person name="Hentschel U."/>
            <person name="Steindler L."/>
        </authorList>
    </citation>
    <scope>NUCLEOTIDE SEQUENCE [LARGE SCALE GENOMIC DNA]</scope>
    <source>
        <strain evidence="11">142</strain>
    </source>
</reference>
<name>A0A6N3XAY2_9SYNE</name>
<dbReference type="InterPro" id="IPR006474">
    <property type="entry name" value="Helicase_Cas3_CRISPR-ass_core"/>
</dbReference>
<dbReference type="NCBIfam" id="TIGR01596">
    <property type="entry name" value="cas3_HD"/>
    <property type="match status" value="1"/>
</dbReference>
<keyword evidence="9" id="KW-0051">Antiviral defense</keyword>
<dbReference type="PANTHER" id="PTHR47963">
    <property type="entry name" value="DEAD-BOX ATP-DEPENDENT RNA HELICASE 47, MITOCHONDRIAL"/>
    <property type="match status" value="1"/>
</dbReference>
<evidence type="ECO:0000313" key="11">
    <source>
        <dbReference type="EMBL" id="KKZ10620.1"/>
    </source>
</evidence>
<dbReference type="GO" id="GO:0004518">
    <property type="term" value="F:nuclease activity"/>
    <property type="evidence" value="ECO:0007669"/>
    <property type="project" value="UniProtKB-KW"/>
</dbReference>
<dbReference type="GO" id="GO:0046872">
    <property type="term" value="F:metal ion binding"/>
    <property type="evidence" value="ECO:0007669"/>
    <property type="project" value="UniProtKB-KW"/>
</dbReference>
<dbReference type="CDD" id="cd09641">
    <property type="entry name" value="Cas3''_I"/>
    <property type="match status" value="1"/>
</dbReference>
<evidence type="ECO:0000256" key="9">
    <source>
        <dbReference type="ARBA" id="ARBA00023118"/>
    </source>
</evidence>
<dbReference type="Proteomes" id="UP000035054">
    <property type="component" value="Unassembled WGS sequence"/>
</dbReference>
<dbReference type="AlphaFoldDB" id="A0A6N3XAY2"/>
<dbReference type="GO" id="GO:0016787">
    <property type="term" value="F:hydrolase activity"/>
    <property type="evidence" value="ECO:0007669"/>
    <property type="project" value="UniProtKB-KW"/>
</dbReference>
<evidence type="ECO:0000256" key="5">
    <source>
        <dbReference type="ARBA" id="ARBA00022741"/>
    </source>
</evidence>
<dbReference type="InterPro" id="IPR050547">
    <property type="entry name" value="DEAD_box_RNA_helicases"/>
</dbReference>
<dbReference type="InterPro" id="IPR027417">
    <property type="entry name" value="P-loop_NTPase"/>
</dbReference>
<keyword evidence="5" id="KW-0547">Nucleotide-binding</keyword>
<evidence type="ECO:0000259" key="10">
    <source>
        <dbReference type="PROSITE" id="PS51643"/>
    </source>
</evidence>
<dbReference type="SUPFAM" id="SSF52540">
    <property type="entry name" value="P-loop containing nucleoside triphosphate hydrolases"/>
    <property type="match status" value="1"/>
</dbReference>
<proteinExistence type="inferred from homology"/>